<dbReference type="eggNOG" id="KOG4176">
    <property type="taxonomic scope" value="Eukaryota"/>
</dbReference>
<dbReference type="InterPro" id="IPR052300">
    <property type="entry name" value="Adhesion_Centrosome_assoc"/>
</dbReference>
<dbReference type="GO" id="GO:0034451">
    <property type="term" value="C:centriolar satellite"/>
    <property type="evidence" value="ECO:0007669"/>
    <property type="project" value="TreeGrafter"/>
</dbReference>
<comment type="cofactor">
    <cofactor evidence="1">
        <name>Fe(2+)</name>
        <dbReference type="ChEBI" id="CHEBI:29033"/>
    </cofactor>
</comment>
<dbReference type="InterPro" id="IPR027450">
    <property type="entry name" value="AlkB-like"/>
</dbReference>
<dbReference type="AlphaFoldDB" id="A0A151NUJ8"/>
<dbReference type="Pfam" id="PF13532">
    <property type="entry name" value="2OG-FeII_Oxy_2"/>
    <property type="match status" value="1"/>
</dbReference>
<dbReference type="SUPFAM" id="SSF51197">
    <property type="entry name" value="Clavaminate synthase-like"/>
    <property type="match status" value="1"/>
</dbReference>
<proteinExistence type="predicted"/>
<dbReference type="EMBL" id="AKHW03001975">
    <property type="protein sequence ID" value="KYO40330.1"/>
    <property type="molecule type" value="Genomic_DNA"/>
</dbReference>
<keyword evidence="2" id="KW-0175">Coiled coil</keyword>
<dbReference type="PANTHER" id="PTHR46507">
    <property type="entry name" value="AFADIN- AND ALPHA-ACTININ-BINDING PROTEIN"/>
    <property type="match status" value="1"/>
</dbReference>
<gene>
    <name evidence="4" type="ORF">Y1Q_0009006</name>
</gene>
<sequence>MYNCTPHPSHVVLLLLPTSPGELQLPACSGPHKCCPLLLCLVWATGGPMENLGCPNMLGTNLSPAESGVSMALRGSPQILDDSLEPLARGSCWSCDVEPGIGPLAQACLLDTKEELGLPSLSTAGSSRRQCWSQELDQLRERQAQLKEQLCACAQELGVVRRHEQRLQEANKELQEQLRVQEAKVEQLRSTLATRGAHQGQELRRREQELGRLKDRLGQVMMDKRDRRTNMDILNPLSRANGRRATWKTGKALGKREEELYRSLLGTQEKQMAVLAVENAELQLALEQLGHDFQGLLPPGQDGDPKLDSTHLADVIWELWGCLKARVEALGSWAVAGAPPGLGGADGELPVISVTDHDKEIARLRAEIEESRSLIAWQQQCLQEKLVVGVGTELPPGLEGCYVLEEQQRLQEERMLFQRQQQAFEAERQSFTEAAIRLGHERQQFEAERALLLKHQFLSAAANLDLWGPQRQESAPSTTWVLDQEPHPQAKKRPQPSYSPFLVPETSAMPFRSQLLHPQPASTPCLGEQCWGQCLILHYSPATPAQPRLLDAAWKGGHQDRASQTQSEDLWPAIHGFRETEKSHWSAECQQILERVRAAALPPNIPHLGPVHVLDLDKNGYIKPHVDSVKFCGCTIAGLSLLSASVMRLVSEENPEDWLDMLLPPCSLYILRGPARYNFTHQILRDEDSFFNGQRVPRKRRISLICRSLPLPP</sequence>
<dbReference type="GO" id="GO:0051213">
    <property type="term" value="F:dioxygenase activity"/>
    <property type="evidence" value="ECO:0007669"/>
    <property type="project" value="UniProtKB-KW"/>
</dbReference>
<dbReference type="GO" id="GO:0035735">
    <property type="term" value="P:intraciliary transport involved in cilium assembly"/>
    <property type="evidence" value="ECO:0007669"/>
    <property type="project" value="TreeGrafter"/>
</dbReference>
<name>A0A151NUJ8_ALLMI</name>
<comment type="caution">
    <text evidence="4">The sequence shown here is derived from an EMBL/GenBank/DDBJ whole genome shotgun (WGS) entry which is preliminary data.</text>
</comment>
<feature type="domain" description="Alpha-ketoglutarate-dependent dioxygenase AlkB-like" evidence="3">
    <location>
        <begin position="575"/>
        <end position="707"/>
    </location>
</feature>
<dbReference type="GO" id="GO:0036064">
    <property type="term" value="C:ciliary basal body"/>
    <property type="evidence" value="ECO:0007669"/>
    <property type="project" value="TreeGrafter"/>
</dbReference>
<dbReference type="Proteomes" id="UP000050525">
    <property type="component" value="Unassembled WGS sequence"/>
</dbReference>
<feature type="coiled-coil region" evidence="2">
    <location>
        <begin position="129"/>
        <end position="191"/>
    </location>
</feature>
<dbReference type="InterPro" id="IPR037151">
    <property type="entry name" value="AlkB-like_sf"/>
</dbReference>
<evidence type="ECO:0000313" key="5">
    <source>
        <dbReference type="Proteomes" id="UP000050525"/>
    </source>
</evidence>
<keyword evidence="5" id="KW-1185">Reference proteome</keyword>
<dbReference type="Gene3D" id="2.60.120.590">
    <property type="entry name" value="Alpha-ketoglutarate-dependent dioxygenase AlkB-like"/>
    <property type="match status" value="1"/>
</dbReference>
<dbReference type="STRING" id="8496.A0A151NUJ8"/>
<evidence type="ECO:0000256" key="2">
    <source>
        <dbReference type="SAM" id="Coils"/>
    </source>
</evidence>
<evidence type="ECO:0000313" key="4">
    <source>
        <dbReference type="EMBL" id="KYO40330.1"/>
    </source>
</evidence>
<organism evidence="4 5">
    <name type="scientific">Alligator mississippiensis</name>
    <name type="common">American alligator</name>
    <dbReference type="NCBI Taxonomy" id="8496"/>
    <lineage>
        <taxon>Eukaryota</taxon>
        <taxon>Metazoa</taxon>
        <taxon>Chordata</taxon>
        <taxon>Craniata</taxon>
        <taxon>Vertebrata</taxon>
        <taxon>Euteleostomi</taxon>
        <taxon>Archelosauria</taxon>
        <taxon>Archosauria</taxon>
        <taxon>Crocodylia</taxon>
        <taxon>Alligatoridae</taxon>
        <taxon>Alligatorinae</taxon>
        <taxon>Alligator</taxon>
    </lineage>
</organism>
<accession>A0A151NUJ8</accession>
<protein>
    <submittedName>
        <fullName evidence="4">Alpha-ketoglutarate-dependent dioxygenase alkB-like protein 7, mitochondrial</fullName>
    </submittedName>
</protein>
<evidence type="ECO:0000256" key="1">
    <source>
        <dbReference type="ARBA" id="ARBA00001954"/>
    </source>
</evidence>
<reference evidence="4 5" key="1">
    <citation type="journal article" date="2012" name="Genome Biol.">
        <title>Sequencing three crocodilian genomes to illuminate the evolution of archosaurs and amniotes.</title>
        <authorList>
            <person name="St John J.A."/>
            <person name="Braun E.L."/>
            <person name="Isberg S.R."/>
            <person name="Miles L.G."/>
            <person name="Chong A.Y."/>
            <person name="Gongora J."/>
            <person name="Dalzell P."/>
            <person name="Moran C."/>
            <person name="Bed'hom B."/>
            <person name="Abzhanov A."/>
            <person name="Burgess S.C."/>
            <person name="Cooksey A.M."/>
            <person name="Castoe T.A."/>
            <person name="Crawford N.G."/>
            <person name="Densmore L.D."/>
            <person name="Drew J.C."/>
            <person name="Edwards S.V."/>
            <person name="Faircloth B.C."/>
            <person name="Fujita M.K."/>
            <person name="Greenwold M.J."/>
            <person name="Hoffmann F.G."/>
            <person name="Howard J.M."/>
            <person name="Iguchi T."/>
            <person name="Janes D.E."/>
            <person name="Khan S.Y."/>
            <person name="Kohno S."/>
            <person name="de Koning A.J."/>
            <person name="Lance S.L."/>
            <person name="McCarthy F.M."/>
            <person name="McCormack J.E."/>
            <person name="Merchant M.E."/>
            <person name="Peterson D.G."/>
            <person name="Pollock D.D."/>
            <person name="Pourmand N."/>
            <person name="Raney B.J."/>
            <person name="Roessler K.A."/>
            <person name="Sanford J.R."/>
            <person name="Sawyer R.H."/>
            <person name="Schmidt C.J."/>
            <person name="Triplett E.W."/>
            <person name="Tuberville T.D."/>
            <person name="Venegas-Anaya M."/>
            <person name="Howard J.T."/>
            <person name="Jarvis E.D."/>
            <person name="Guillette L.J.Jr."/>
            <person name="Glenn T.C."/>
            <person name="Green R.E."/>
            <person name="Ray D.A."/>
        </authorList>
    </citation>
    <scope>NUCLEOTIDE SEQUENCE [LARGE SCALE GENOMIC DNA]</scope>
    <source>
        <strain evidence="4">KSC_2009_1</strain>
    </source>
</reference>
<evidence type="ECO:0000259" key="3">
    <source>
        <dbReference type="Pfam" id="PF13532"/>
    </source>
</evidence>
<dbReference type="PANTHER" id="PTHR46507:SF5">
    <property type="entry name" value="AFADIN- AND ALPHA-ACTININ-BINDING PROTEIN-LIKE"/>
    <property type="match status" value="1"/>
</dbReference>